<dbReference type="InterPro" id="IPR036291">
    <property type="entry name" value="NAD(P)-bd_dom_sf"/>
</dbReference>
<evidence type="ECO:0000256" key="3">
    <source>
        <dbReference type="ARBA" id="ARBA00022833"/>
    </source>
</evidence>
<keyword evidence="2" id="KW-0479">Metal-binding</keyword>
<dbReference type="SUPFAM" id="SSF51735">
    <property type="entry name" value="NAD(P)-binding Rossmann-fold domains"/>
    <property type="match status" value="1"/>
</dbReference>
<evidence type="ECO:0000256" key="1">
    <source>
        <dbReference type="ARBA" id="ARBA00001947"/>
    </source>
</evidence>
<protein>
    <submittedName>
        <fullName evidence="6">Uncharacterized protein LOC109481871</fullName>
    </submittedName>
</protein>
<dbReference type="GO" id="GO:0005737">
    <property type="term" value="C:cytoplasm"/>
    <property type="evidence" value="ECO:0007669"/>
    <property type="project" value="TreeGrafter"/>
</dbReference>
<keyword evidence="4" id="KW-0560">Oxidoreductase</keyword>
<dbReference type="Proteomes" id="UP000515135">
    <property type="component" value="Unplaced"/>
</dbReference>
<accession>A0A6P5AE59</accession>
<keyword evidence="3" id="KW-0862">Zinc</keyword>
<name>A0A6P5AE59_BRABE</name>
<dbReference type="AlphaFoldDB" id="A0A6P5AE59"/>
<reference evidence="6" key="1">
    <citation type="submission" date="2025-08" db="UniProtKB">
        <authorList>
            <consortium name="RefSeq"/>
        </authorList>
    </citation>
    <scope>IDENTIFICATION</scope>
    <source>
        <tissue evidence="6">Gonad</tissue>
    </source>
</reference>
<comment type="cofactor">
    <cofactor evidence="1">
        <name>Zn(2+)</name>
        <dbReference type="ChEBI" id="CHEBI:29105"/>
    </cofactor>
</comment>
<evidence type="ECO:0000313" key="5">
    <source>
        <dbReference type="Proteomes" id="UP000515135"/>
    </source>
</evidence>
<evidence type="ECO:0000256" key="4">
    <source>
        <dbReference type="ARBA" id="ARBA00023002"/>
    </source>
</evidence>
<dbReference type="Gene3D" id="3.40.50.720">
    <property type="entry name" value="NAD(P)-binding Rossmann-like Domain"/>
    <property type="match status" value="1"/>
</dbReference>
<dbReference type="Pfam" id="PF13602">
    <property type="entry name" value="ADH_zinc_N_2"/>
    <property type="match status" value="1"/>
</dbReference>
<keyword evidence="5" id="KW-1185">Reference proteome</keyword>
<dbReference type="RefSeq" id="XP_019640061.1">
    <property type="nucleotide sequence ID" value="XM_019784502.1"/>
</dbReference>
<dbReference type="KEGG" id="bbel:109481871"/>
<dbReference type="GO" id="GO:0046872">
    <property type="term" value="F:metal ion binding"/>
    <property type="evidence" value="ECO:0007669"/>
    <property type="project" value="UniProtKB-KW"/>
</dbReference>
<evidence type="ECO:0000313" key="6">
    <source>
        <dbReference type="RefSeq" id="XP_019640061.1"/>
    </source>
</evidence>
<gene>
    <name evidence="6" type="primary">LOC109481871</name>
</gene>
<organism evidence="5 6">
    <name type="scientific">Branchiostoma belcheri</name>
    <name type="common">Amphioxus</name>
    <dbReference type="NCBI Taxonomy" id="7741"/>
    <lineage>
        <taxon>Eukaryota</taxon>
        <taxon>Metazoa</taxon>
        <taxon>Chordata</taxon>
        <taxon>Cephalochordata</taxon>
        <taxon>Leptocardii</taxon>
        <taxon>Amphioxiformes</taxon>
        <taxon>Branchiostomatidae</taxon>
        <taxon>Branchiostoma</taxon>
    </lineage>
</organism>
<evidence type="ECO:0000256" key="2">
    <source>
        <dbReference type="ARBA" id="ARBA00022723"/>
    </source>
</evidence>
<dbReference type="PANTHER" id="PTHR42940">
    <property type="entry name" value="ALCOHOL DEHYDROGENASE 1-RELATED"/>
    <property type="match status" value="1"/>
</dbReference>
<dbReference type="OrthoDB" id="1879366at2759"/>
<dbReference type="GeneID" id="109481871"/>
<dbReference type="GO" id="GO:0004022">
    <property type="term" value="F:alcohol dehydrogenase (NAD+) activity"/>
    <property type="evidence" value="ECO:0007669"/>
    <property type="project" value="TreeGrafter"/>
</dbReference>
<sequence>MGCDEVVHWNDKETEDHLISVTNKACGRVGRAVAAVDFVNTSGTFSLVERILIWGGIHATVGVFGDTAKLPLKPFTVQHHTAVGIMVGTQQQLKELLKLVEDGKVKAPPITHHPLESAWNVLQDLRDGKVKGRAVLEVSKPNE</sequence>
<dbReference type="Gene3D" id="3.90.180.10">
    <property type="entry name" value="Medium-chain alcohol dehydrogenases, catalytic domain"/>
    <property type="match status" value="1"/>
</dbReference>
<dbReference type="PANTHER" id="PTHR42940:SF8">
    <property type="entry name" value="VACUOLAR PROTEIN SORTING-ASSOCIATED PROTEIN 11"/>
    <property type="match status" value="1"/>
</dbReference>
<proteinExistence type="predicted"/>